<dbReference type="EC" id="3.1.3.16" evidence="12"/>
<evidence type="ECO:0000256" key="2">
    <source>
        <dbReference type="ARBA" id="ARBA00005676"/>
    </source>
</evidence>
<dbReference type="Gene3D" id="1.25.40.820">
    <property type="match status" value="1"/>
</dbReference>
<keyword evidence="7 12" id="KW-0904">Protein phosphatase</keyword>
<reference evidence="15" key="1">
    <citation type="submission" date="2011-07" db="EMBL/GenBank/DDBJ databases">
        <authorList>
            <consortium name="Caenorhabditis brenneri Sequencing and Analysis Consortium"/>
            <person name="Wilson R.K."/>
        </authorList>
    </citation>
    <scope>NUCLEOTIDE SEQUENCE [LARGE SCALE GENOMIC DNA]</scope>
    <source>
        <strain evidence="15">PB2801</strain>
    </source>
</reference>
<comment type="function">
    <text evidence="12">Putative RNA polymerase II subunit B1 C-terminal domain (CTD) phosphatase involved in RNA polymerase II transcription regulation.</text>
</comment>
<keyword evidence="3 12" id="KW-0479">Metal-binding</keyword>
<comment type="similarity">
    <text evidence="2 11 12">Belongs to the RPAP2 family.</text>
</comment>
<evidence type="ECO:0000256" key="1">
    <source>
        <dbReference type="ARBA" id="ARBA00004123"/>
    </source>
</evidence>
<evidence type="ECO:0000256" key="7">
    <source>
        <dbReference type="ARBA" id="ARBA00022912"/>
    </source>
</evidence>
<accession>G0NB34</accession>
<evidence type="ECO:0000256" key="6">
    <source>
        <dbReference type="ARBA" id="ARBA00022833"/>
    </source>
</evidence>
<dbReference type="InParanoid" id="G0NB34"/>
<protein>
    <recommendedName>
        <fullName evidence="12">RNA polymerase II subunit B1 CTD phosphatase RPAP2 homolog</fullName>
        <ecNumber evidence="12">3.1.3.16</ecNumber>
    </recommendedName>
</protein>
<keyword evidence="8 12" id="KW-0539">Nucleus</keyword>
<dbReference type="InterPro" id="IPR038534">
    <property type="entry name" value="Rtr1/RPAP2_sf"/>
</dbReference>
<evidence type="ECO:0000313" key="14">
    <source>
        <dbReference type="EMBL" id="EGT56786.1"/>
    </source>
</evidence>
<proteinExistence type="inferred from homology"/>
<dbReference type="PANTHER" id="PTHR14732:SF0">
    <property type="entry name" value="RNA POLYMERASE II SUBUNIT B1 CTD PHOSPHATASE RPAP2-RELATED"/>
    <property type="match status" value="1"/>
</dbReference>
<gene>
    <name evidence="14" type="ORF">CAEBREN_05234</name>
</gene>
<evidence type="ECO:0000259" key="13">
    <source>
        <dbReference type="PROSITE" id="PS51479"/>
    </source>
</evidence>
<organism evidence="15">
    <name type="scientific">Caenorhabditis brenneri</name>
    <name type="common">Nematode worm</name>
    <dbReference type="NCBI Taxonomy" id="135651"/>
    <lineage>
        <taxon>Eukaryota</taxon>
        <taxon>Metazoa</taxon>
        <taxon>Ecdysozoa</taxon>
        <taxon>Nematoda</taxon>
        <taxon>Chromadorea</taxon>
        <taxon>Rhabditida</taxon>
        <taxon>Rhabditina</taxon>
        <taxon>Rhabditomorpha</taxon>
        <taxon>Rhabditoidea</taxon>
        <taxon>Rhabditidae</taxon>
        <taxon>Peloderinae</taxon>
        <taxon>Caenorhabditis</taxon>
    </lineage>
</organism>
<feature type="domain" description="RTR1-type" evidence="13">
    <location>
        <begin position="35"/>
        <end position="120"/>
    </location>
</feature>
<keyword evidence="4 12" id="KW-0863">Zinc-finger</keyword>
<evidence type="ECO:0000256" key="8">
    <source>
        <dbReference type="ARBA" id="ARBA00023242"/>
    </source>
</evidence>
<comment type="catalytic activity">
    <reaction evidence="9 12">
        <text>O-phospho-L-seryl-[protein] + H2O = L-seryl-[protein] + phosphate</text>
        <dbReference type="Rhea" id="RHEA:20629"/>
        <dbReference type="Rhea" id="RHEA-COMP:9863"/>
        <dbReference type="Rhea" id="RHEA-COMP:11604"/>
        <dbReference type="ChEBI" id="CHEBI:15377"/>
        <dbReference type="ChEBI" id="CHEBI:29999"/>
        <dbReference type="ChEBI" id="CHEBI:43474"/>
        <dbReference type="ChEBI" id="CHEBI:83421"/>
        <dbReference type="EC" id="3.1.3.16"/>
    </reaction>
</comment>
<evidence type="ECO:0000256" key="3">
    <source>
        <dbReference type="ARBA" id="ARBA00022723"/>
    </source>
</evidence>
<name>G0NB34_CAEBE</name>
<evidence type="ECO:0000256" key="10">
    <source>
        <dbReference type="ARBA" id="ARBA00048336"/>
    </source>
</evidence>
<dbReference type="STRING" id="135651.G0NB34"/>
<dbReference type="GO" id="GO:0043175">
    <property type="term" value="F:RNA polymerase core enzyme binding"/>
    <property type="evidence" value="ECO:0007669"/>
    <property type="project" value="UniProtKB-UniRule"/>
</dbReference>
<sequence>MDSEQEQEKETSFRRRVLSTIETLIDIQNVADLEEHLPILHGIAWDEVIEERFVNKQCGFPACPRALPQRSKSQMYQIDKKEGKIYEFCKQRNKFCTERCYQKYFFVREQLEEHPLWITGETEQRMRKKYKVPDESFVSPVPEKDESKSIEEESKIEFVTDSIIAKVQNMKLSEEDEPSKVIDSEEPELVREPYKLTEDDKDFIKSIREFKNANFGAANHKTPKTLSKPARLKLSEKDEKKEEEILARLREKYGNKNAKQKKPPILIDAPEFHPKVKKMVKEKNNWLTGLIESWFTDETRNLVREGARPTGGLTEQILMDFLSGKKIDEEKLVDLPNLDKYNVKEKRLNIFLHSIRHHWQDLEARLHVTPTRRDLLTRVATTFQLNSENITGWSKRELNAIVISLFLVICLVDVELGDDYFNKGNASRELSAVSFELCGMDSDELTSLFAAINSHCA</sequence>
<dbReference type="PROSITE" id="PS51479">
    <property type="entry name" value="ZF_RTR1"/>
    <property type="match status" value="1"/>
</dbReference>
<dbReference type="GO" id="GO:0008270">
    <property type="term" value="F:zinc ion binding"/>
    <property type="evidence" value="ECO:0007669"/>
    <property type="project" value="UniProtKB-KW"/>
</dbReference>
<dbReference type="AlphaFoldDB" id="G0NB34"/>
<keyword evidence="15" id="KW-1185">Reference proteome</keyword>
<comment type="subcellular location">
    <subcellularLocation>
        <location evidence="1 12">Nucleus</location>
    </subcellularLocation>
</comment>
<dbReference type="PANTHER" id="PTHR14732">
    <property type="entry name" value="RNA POLYMERASE II SUBUNIT B1 CTD PHOSPHATASE RPAP2-RELATED"/>
    <property type="match status" value="1"/>
</dbReference>
<dbReference type="EMBL" id="GL379856">
    <property type="protein sequence ID" value="EGT56786.1"/>
    <property type="molecule type" value="Genomic_DNA"/>
</dbReference>
<dbReference type="FunCoup" id="G0NB34">
    <property type="interactions" value="294"/>
</dbReference>
<dbReference type="eggNOG" id="KOG4780">
    <property type="taxonomic scope" value="Eukaryota"/>
</dbReference>
<dbReference type="GO" id="GO:0005634">
    <property type="term" value="C:nucleus"/>
    <property type="evidence" value="ECO:0007669"/>
    <property type="project" value="UniProtKB-SubCell"/>
</dbReference>
<evidence type="ECO:0000256" key="9">
    <source>
        <dbReference type="ARBA" id="ARBA00047761"/>
    </source>
</evidence>
<dbReference type="Proteomes" id="UP000008068">
    <property type="component" value="Unassembled WGS sequence"/>
</dbReference>
<keyword evidence="6 12" id="KW-0862">Zinc</keyword>
<dbReference type="FunFam" id="1.25.40.820:FF:000009">
    <property type="entry name" value="Putative RNA polymerase II subunit B1 CTD phosphatase rpap-2"/>
    <property type="match status" value="1"/>
</dbReference>
<dbReference type="InterPro" id="IPR039693">
    <property type="entry name" value="Rtr1/RPAP2"/>
</dbReference>
<keyword evidence="5 12" id="KW-0378">Hydrolase</keyword>
<dbReference type="HOGENOM" id="CLU_584284_0_0_1"/>
<dbReference type="GO" id="GO:0008420">
    <property type="term" value="F:RNA polymerase II CTD heptapeptide repeat phosphatase activity"/>
    <property type="evidence" value="ECO:0007669"/>
    <property type="project" value="UniProtKB-UniRule"/>
</dbReference>
<dbReference type="InterPro" id="IPR007308">
    <property type="entry name" value="Rtr1/RPAP2_dom"/>
</dbReference>
<evidence type="ECO:0000256" key="4">
    <source>
        <dbReference type="ARBA" id="ARBA00022771"/>
    </source>
</evidence>
<comment type="catalytic activity">
    <reaction evidence="10 12">
        <text>O-phospho-L-threonyl-[protein] + H2O = L-threonyl-[protein] + phosphate</text>
        <dbReference type="Rhea" id="RHEA:47004"/>
        <dbReference type="Rhea" id="RHEA-COMP:11060"/>
        <dbReference type="Rhea" id="RHEA-COMP:11605"/>
        <dbReference type="ChEBI" id="CHEBI:15377"/>
        <dbReference type="ChEBI" id="CHEBI:30013"/>
        <dbReference type="ChEBI" id="CHEBI:43474"/>
        <dbReference type="ChEBI" id="CHEBI:61977"/>
        <dbReference type="EC" id="3.1.3.16"/>
    </reaction>
</comment>
<evidence type="ECO:0000256" key="12">
    <source>
        <dbReference type="RuleBase" id="RU367080"/>
    </source>
</evidence>
<dbReference type="Pfam" id="PF04181">
    <property type="entry name" value="RPAP2_Rtr1"/>
    <property type="match status" value="1"/>
</dbReference>
<evidence type="ECO:0000256" key="11">
    <source>
        <dbReference type="PROSITE-ProRule" id="PRU00812"/>
    </source>
</evidence>
<dbReference type="GO" id="GO:0005737">
    <property type="term" value="C:cytoplasm"/>
    <property type="evidence" value="ECO:0007669"/>
    <property type="project" value="TreeGrafter"/>
</dbReference>
<dbReference type="OMA" id="LMDFYPS"/>
<evidence type="ECO:0000256" key="5">
    <source>
        <dbReference type="ARBA" id="ARBA00022801"/>
    </source>
</evidence>
<evidence type="ECO:0000313" key="15">
    <source>
        <dbReference type="Proteomes" id="UP000008068"/>
    </source>
</evidence>
<dbReference type="OrthoDB" id="2590500at2759"/>